<proteinExistence type="predicted"/>
<dbReference type="Proteomes" id="UP000006227">
    <property type="component" value="Unassembled WGS sequence"/>
</dbReference>
<dbReference type="EMBL" id="AFMN01000001">
    <property type="protein sequence ID" value="EGL99611.1"/>
    <property type="molecule type" value="Genomic_DNA"/>
</dbReference>
<keyword evidence="1" id="KW-1133">Transmembrane helix</keyword>
<evidence type="ECO:0000313" key="2">
    <source>
        <dbReference type="EMBL" id="EGL99611.1"/>
    </source>
</evidence>
<gene>
    <name evidence="2" type="ORF">NIAS840_01337</name>
</gene>
<reference evidence="2 3" key="1">
    <citation type="journal article" date="2011" name="J. Bacteriol.">
        <title>Genome Sequence of Lactobacillus salivarius NIAS840, Isolated from Chicken Intestine.</title>
        <authorList>
            <person name="Ham J.S."/>
            <person name="Kim H.W."/>
            <person name="Seol K.H."/>
            <person name="Jang A."/>
            <person name="Jeong S.G."/>
            <person name="Oh M.H."/>
            <person name="Kim D.H."/>
            <person name="Kang D.K."/>
            <person name="Kim G.B."/>
            <person name="Cha C.J."/>
        </authorList>
    </citation>
    <scope>NUCLEOTIDE SEQUENCE [LARGE SCALE GENOMIC DNA]</scope>
    <source>
        <strain evidence="2 3">NIAS840</strain>
    </source>
</reference>
<accession>F5VBJ0</accession>
<dbReference type="AlphaFoldDB" id="F5VBJ0"/>
<evidence type="ECO:0000256" key="1">
    <source>
        <dbReference type="SAM" id="Phobius"/>
    </source>
</evidence>
<protein>
    <submittedName>
        <fullName evidence="2">Hypothetical membrane spanning protein</fullName>
    </submittedName>
</protein>
<keyword evidence="1" id="KW-0812">Transmembrane</keyword>
<organism evidence="2 3">
    <name type="scientific">Ligilactobacillus salivarius NIAS840</name>
    <dbReference type="NCBI Taxonomy" id="1029822"/>
    <lineage>
        <taxon>Bacteria</taxon>
        <taxon>Bacillati</taxon>
        <taxon>Bacillota</taxon>
        <taxon>Bacilli</taxon>
        <taxon>Lactobacillales</taxon>
        <taxon>Lactobacillaceae</taxon>
        <taxon>Ligilactobacillus</taxon>
    </lineage>
</organism>
<sequence length="54" mass="6331">MKKFKLLMRSSYLIVLLEIFYYLRIAPQVVGTHFFGDNSPDSFGSKYQLFSGNY</sequence>
<comment type="caution">
    <text evidence="2">The sequence shown here is derived from an EMBL/GenBank/DDBJ whole genome shotgun (WGS) entry which is preliminary data.</text>
</comment>
<evidence type="ECO:0000313" key="3">
    <source>
        <dbReference type="Proteomes" id="UP000006227"/>
    </source>
</evidence>
<keyword evidence="1" id="KW-0472">Membrane</keyword>
<feature type="transmembrane region" description="Helical" evidence="1">
    <location>
        <begin position="12"/>
        <end position="35"/>
    </location>
</feature>
<name>F5VBJ0_9LACO</name>